<feature type="domain" description="Aprataxin C2HE/C2H2/C2HC zinc finger" evidence="4">
    <location>
        <begin position="136"/>
        <end position="193"/>
    </location>
</feature>
<dbReference type="InterPro" id="IPR032566">
    <property type="entry name" value="Znf-C2HE"/>
</dbReference>
<dbReference type="GO" id="GO:0033699">
    <property type="term" value="F:DNA 5'-adenosine monophosphate hydrolase activity"/>
    <property type="evidence" value="ECO:0007669"/>
    <property type="project" value="TreeGrafter"/>
</dbReference>
<dbReference type="FunFam" id="3.30.428.10:FF:000004">
    <property type="entry name" value="aprataxin isoform X2"/>
    <property type="match status" value="1"/>
</dbReference>
<evidence type="ECO:0000256" key="1">
    <source>
        <dbReference type="ARBA" id="ARBA00022763"/>
    </source>
</evidence>
<dbReference type="Proteomes" id="UP000827092">
    <property type="component" value="Unassembled WGS sequence"/>
</dbReference>
<dbReference type="Pfam" id="PF11969">
    <property type="entry name" value="DcpS_C"/>
    <property type="match status" value="1"/>
</dbReference>
<keyword evidence="6" id="KW-1185">Reference proteome</keyword>
<organism evidence="5 6">
    <name type="scientific">Oedothorax gibbosus</name>
    <dbReference type="NCBI Taxonomy" id="931172"/>
    <lineage>
        <taxon>Eukaryota</taxon>
        <taxon>Metazoa</taxon>
        <taxon>Ecdysozoa</taxon>
        <taxon>Arthropoda</taxon>
        <taxon>Chelicerata</taxon>
        <taxon>Arachnida</taxon>
        <taxon>Araneae</taxon>
        <taxon>Araneomorphae</taxon>
        <taxon>Entelegynae</taxon>
        <taxon>Araneoidea</taxon>
        <taxon>Linyphiidae</taxon>
        <taxon>Erigoninae</taxon>
        <taxon>Oedothorax</taxon>
    </lineage>
</organism>
<feature type="compositionally biased region" description="Polar residues" evidence="3">
    <location>
        <begin position="1"/>
        <end position="13"/>
    </location>
</feature>
<dbReference type="PANTHER" id="PTHR12486">
    <property type="entry name" value="APRATAXIN-RELATED"/>
    <property type="match status" value="1"/>
</dbReference>
<evidence type="ECO:0000256" key="3">
    <source>
        <dbReference type="SAM" id="MobiDB-lite"/>
    </source>
</evidence>
<dbReference type="EMBL" id="JAFNEN010000374">
    <property type="protein sequence ID" value="KAG8184402.1"/>
    <property type="molecule type" value="Genomic_DNA"/>
</dbReference>
<dbReference type="Gene3D" id="3.30.428.10">
    <property type="entry name" value="HIT-like"/>
    <property type="match status" value="1"/>
</dbReference>
<dbReference type="GO" id="GO:0000012">
    <property type="term" value="P:single strand break repair"/>
    <property type="evidence" value="ECO:0007669"/>
    <property type="project" value="TreeGrafter"/>
</dbReference>
<feature type="region of interest" description="Disordered" evidence="3">
    <location>
        <begin position="1"/>
        <end position="21"/>
    </location>
</feature>
<accession>A0AAV6UJ43</accession>
<keyword evidence="2" id="KW-0234">DNA repair</keyword>
<dbReference type="Pfam" id="PF16278">
    <property type="entry name" value="zf-C2HE"/>
    <property type="match status" value="1"/>
</dbReference>
<protein>
    <recommendedName>
        <fullName evidence="4">Aprataxin C2HE/C2H2/C2HC zinc finger domain-containing protein</fullName>
    </recommendedName>
</protein>
<comment type="caution">
    <text evidence="5">The sequence shown here is derived from an EMBL/GenBank/DDBJ whole genome shotgun (WGS) entry which is preliminary data.</text>
</comment>
<dbReference type="GO" id="GO:0005634">
    <property type="term" value="C:nucleus"/>
    <property type="evidence" value="ECO:0007669"/>
    <property type="project" value="TreeGrafter"/>
</dbReference>
<dbReference type="GO" id="GO:0003725">
    <property type="term" value="F:double-stranded RNA binding"/>
    <property type="evidence" value="ECO:0007669"/>
    <property type="project" value="TreeGrafter"/>
</dbReference>
<dbReference type="GO" id="GO:1990165">
    <property type="term" value="F:single-strand break-containing DNA binding"/>
    <property type="evidence" value="ECO:0007669"/>
    <property type="project" value="TreeGrafter"/>
</dbReference>
<dbReference type="GO" id="GO:0003697">
    <property type="term" value="F:single-stranded DNA binding"/>
    <property type="evidence" value="ECO:0007669"/>
    <property type="project" value="TreeGrafter"/>
</dbReference>
<dbReference type="InterPro" id="IPR019808">
    <property type="entry name" value="Histidine_triad_CS"/>
</dbReference>
<reference evidence="5 6" key="1">
    <citation type="journal article" date="2022" name="Nat. Ecol. Evol.">
        <title>A masculinizing supergene underlies an exaggerated male reproductive morph in a spider.</title>
        <authorList>
            <person name="Hendrickx F."/>
            <person name="De Corte Z."/>
            <person name="Sonet G."/>
            <person name="Van Belleghem S.M."/>
            <person name="Kostlbacher S."/>
            <person name="Vangestel C."/>
        </authorList>
    </citation>
    <scope>NUCLEOTIDE SEQUENCE [LARGE SCALE GENOMIC DNA]</scope>
    <source>
        <strain evidence="5">W744_W776</strain>
    </source>
</reference>
<dbReference type="PANTHER" id="PTHR12486:SF4">
    <property type="entry name" value="APRATAXIN"/>
    <property type="match status" value="1"/>
</dbReference>
<evidence type="ECO:0000256" key="2">
    <source>
        <dbReference type="ARBA" id="ARBA00023204"/>
    </source>
</evidence>
<sequence length="195" mass="22315">MSSKRPSNGTQENAPKKAKTGHWSLGLKASMEDPELIVEFDEKIVIIKDKYPKAKHHYLILPKENVPNLKSLKKEHLPLLKHMKTKADEMVEKFSSNQFQIGYHAVPSMSHLHLHVISRDFDSPCLKTKTHWNSFTTEYFINSDDVVNQLETQGIVKTMDPAVAKELLKNPLRCHVCKSILPNIPKLKSHITKCK</sequence>
<name>A0AAV6UJ43_9ARAC</name>
<evidence type="ECO:0000259" key="4">
    <source>
        <dbReference type="Pfam" id="PF16278"/>
    </source>
</evidence>
<gene>
    <name evidence="5" type="ORF">JTE90_004574</name>
</gene>
<evidence type="ECO:0000313" key="5">
    <source>
        <dbReference type="EMBL" id="KAG8184402.1"/>
    </source>
</evidence>
<dbReference type="GO" id="GO:0030983">
    <property type="term" value="F:mismatched DNA binding"/>
    <property type="evidence" value="ECO:0007669"/>
    <property type="project" value="TreeGrafter"/>
</dbReference>
<dbReference type="SUPFAM" id="SSF54197">
    <property type="entry name" value="HIT-like"/>
    <property type="match status" value="1"/>
</dbReference>
<keyword evidence="1" id="KW-0227">DNA damage</keyword>
<proteinExistence type="predicted"/>
<evidence type="ECO:0000313" key="6">
    <source>
        <dbReference type="Proteomes" id="UP000827092"/>
    </source>
</evidence>
<dbReference type="AlphaFoldDB" id="A0AAV6UJ43"/>
<dbReference type="PROSITE" id="PS00892">
    <property type="entry name" value="HIT_1"/>
    <property type="match status" value="1"/>
</dbReference>
<dbReference type="InterPro" id="IPR036265">
    <property type="entry name" value="HIT-like_sf"/>
</dbReference>